<dbReference type="InterPro" id="IPR055871">
    <property type="entry name" value="DUF7448"/>
</dbReference>
<reference evidence="2" key="1">
    <citation type="journal article" date="2021" name="Proc. Natl. Acad. Sci. U.S.A.">
        <title>A Catalog of Tens of Thousands of Viruses from Human Metagenomes Reveals Hidden Associations with Chronic Diseases.</title>
        <authorList>
            <person name="Tisza M.J."/>
            <person name="Buck C.B."/>
        </authorList>
    </citation>
    <scope>NUCLEOTIDE SEQUENCE</scope>
    <source>
        <strain evidence="2">Ctu2j3</strain>
    </source>
</reference>
<name>A0A8S5UI89_9CAUD</name>
<dbReference type="EMBL" id="BK016090">
    <property type="protein sequence ID" value="DAF94289.1"/>
    <property type="molecule type" value="Genomic_DNA"/>
</dbReference>
<proteinExistence type="predicted"/>
<accession>A0A8S5UI89</accession>
<evidence type="ECO:0000259" key="1">
    <source>
        <dbReference type="Pfam" id="PF24240"/>
    </source>
</evidence>
<dbReference type="Pfam" id="PF24240">
    <property type="entry name" value="DUF7448"/>
    <property type="match status" value="1"/>
</dbReference>
<dbReference type="EMBL" id="BK016090">
    <property type="protein sequence ID" value="DAF94122.1"/>
    <property type="molecule type" value="Genomic_DNA"/>
</dbReference>
<evidence type="ECO:0000313" key="2">
    <source>
        <dbReference type="EMBL" id="DAF94122.1"/>
    </source>
</evidence>
<organism evidence="2">
    <name type="scientific">Myoviridae sp. ctu2j3</name>
    <dbReference type="NCBI Taxonomy" id="2825197"/>
    <lineage>
        <taxon>Viruses</taxon>
        <taxon>Duplodnaviria</taxon>
        <taxon>Heunggongvirae</taxon>
        <taxon>Uroviricota</taxon>
        <taxon>Caudoviricetes</taxon>
    </lineage>
</organism>
<sequence length="130" mass="14544">MGYQRYPGFEALLGKTLVSVTGLEEGSDEVTFMAETGEVYSMYHQQDCCESVYIESVTGDVNDLIGTPILMAEEVSDTDFPPPAGEYVDSYTWTFYKLATIRGYVDIRWLGQSNGYYSESVNFEHVNAGK</sequence>
<feature type="domain" description="DUF7448" evidence="1">
    <location>
        <begin position="10"/>
        <end position="122"/>
    </location>
</feature>
<protein>
    <recommendedName>
        <fullName evidence="1">DUF7448 domain-containing protein</fullName>
    </recommendedName>
</protein>